<gene>
    <name evidence="4" type="ORF">OG469_11720</name>
</gene>
<keyword evidence="5" id="KW-1185">Reference proteome</keyword>
<evidence type="ECO:0000313" key="4">
    <source>
        <dbReference type="EMBL" id="WUS56137.1"/>
    </source>
</evidence>
<name>A0ABZ1W5L9_9ACTN</name>
<feature type="transmembrane region" description="Helical" evidence="2">
    <location>
        <begin position="53"/>
        <end position="73"/>
    </location>
</feature>
<evidence type="ECO:0000259" key="3">
    <source>
        <dbReference type="Pfam" id="PF00364"/>
    </source>
</evidence>
<dbReference type="SUPFAM" id="SSF51230">
    <property type="entry name" value="Single hybrid motif"/>
    <property type="match status" value="1"/>
</dbReference>
<dbReference type="Proteomes" id="UP001432014">
    <property type="component" value="Chromosome"/>
</dbReference>
<evidence type="ECO:0000256" key="2">
    <source>
        <dbReference type="SAM" id="Phobius"/>
    </source>
</evidence>
<dbReference type="Pfam" id="PF00364">
    <property type="entry name" value="Biotin_lipoyl"/>
    <property type="match status" value="1"/>
</dbReference>
<feature type="domain" description="Lipoyl-binding" evidence="3">
    <location>
        <begin position="95"/>
        <end position="161"/>
    </location>
</feature>
<keyword evidence="2" id="KW-0472">Membrane</keyword>
<evidence type="ECO:0000256" key="1">
    <source>
        <dbReference type="SAM" id="MobiDB-lite"/>
    </source>
</evidence>
<feature type="region of interest" description="Disordered" evidence="1">
    <location>
        <begin position="1"/>
        <end position="32"/>
    </location>
</feature>
<proteinExistence type="predicted"/>
<dbReference type="Gene3D" id="2.40.50.100">
    <property type="match status" value="1"/>
</dbReference>
<keyword evidence="2" id="KW-1133">Transmembrane helix</keyword>
<protein>
    <submittedName>
        <fullName evidence="4">Acetyl-CoA carboxylase biotin carboxyl carrier protein subunit</fullName>
    </submittedName>
</protein>
<evidence type="ECO:0000313" key="5">
    <source>
        <dbReference type="Proteomes" id="UP001432014"/>
    </source>
</evidence>
<dbReference type="InterPro" id="IPR000089">
    <property type="entry name" value="Biotin_lipoyl"/>
</dbReference>
<dbReference type="InterPro" id="IPR011053">
    <property type="entry name" value="Single_hybrid_motif"/>
</dbReference>
<keyword evidence="2" id="KW-0812">Transmembrane</keyword>
<sequence length="276" mass="27292">MSVSTEVAGPRAGDAAATAGTTPSSAAPASAPRGAAVLEPGLDRPVGLVGARLWAAAAALLLVVGAGTGWALFGTLPHTLALPALLAHGKAPQTVRADRAGALLAYRVGPGQLVTRGQPLAVLRAADGTEVTVPAPEDGTITSLLSAPGAQLAPGAAVATLDAGEQPRTLRVFATTLKQAGQLSPGRTVLVPVPGKGVVRATITTVDPLPARADSLDGSFSVPLPGLPTGGAPVWTAYALLPDAESPSAGPVPLTVSVDLGARHPYQAVFGTGARR</sequence>
<feature type="compositionally biased region" description="Low complexity" evidence="1">
    <location>
        <begin position="8"/>
        <end position="32"/>
    </location>
</feature>
<dbReference type="EMBL" id="CP108482">
    <property type="protein sequence ID" value="WUS56137.1"/>
    <property type="molecule type" value="Genomic_DNA"/>
</dbReference>
<dbReference type="CDD" id="cd06850">
    <property type="entry name" value="biotinyl_domain"/>
    <property type="match status" value="1"/>
</dbReference>
<accession>A0ABZ1W5L9</accession>
<reference evidence="4 5" key="1">
    <citation type="submission" date="2022-10" db="EMBL/GenBank/DDBJ databases">
        <title>The complete genomes of actinobacterial strains from the NBC collection.</title>
        <authorList>
            <person name="Joergensen T.S."/>
            <person name="Alvarez Arevalo M."/>
            <person name="Sterndorff E.B."/>
            <person name="Faurdal D."/>
            <person name="Vuksanovic O."/>
            <person name="Mourched A.-S."/>
            <person name="Charusanti P."/>
            <person name="Shaw S."/>
            <person name="Blin K."/>
            <person name="Weber T."/>
        </authorList>
    </citation>
    <scope>NUCLEOTIDE SEQUENCE [LARGE SCALE GENOMIC DNA]</scope>
    <source>
        <strain evidence="4 5">NBC_01247</strain>
    </source>
</reference>
<organism evidence="4 5">
    <name type="scientific">Kitasatospora herbaricolor</name>
    <dbReference type="NCBI Taxonomy" id="68217"/>
    <lineage>
        <taxon>Bacteria</taxon>
        <taxon>Bacillati</taxon>
        <taxon>Actinomycetota</taxon>
        <taxon>Actinomycetes</taxon>
        <taxon>Kitasatosporales</taxon>
        <taxon>Streptomycetaceae</taxon>
        <taxon>Kitasatospora</taxon>
    </lineage>
</organism>
<dbReference type="RefSeq" id="WP_329499254.1">
    <property type="nucleotide sequence ID" value="NZ_CP108460.1"/>
</dbReference>